<dbReference type="InterPro" id="IPR015378">
    <property type="entry name" value="Transposase-like_Mu_C"/>
</dbReference>
<dbReference type="eggNOG" id="COG2801">
    <property type="taxonomic scope" value="Bacteria"/>
</dbReference>
<dbReference type="PATRIC" id="fig|1028801.3.peg.1505"/>
<dbReference type="AlphaFoldDB" id="A0A068T705"/>
<dbReference type="InterPro" id="IPR001584">
    <property type="entry name" value="Integrase_cat-core"/>
</dbReference>
<proteinExistence type="predicted"/>
<reference evidence="4" key="1">
    <citation type="journal article" date="2014" name="BMC Genomics">
        <title>Genome sequencing of two Neorhizobium galegae strains reveals a noeT gene responsible for the unusual acetylation of the nodulation factors.</title>
        <authorList>
            <person name="Osterman J."/>
            <person name="Marsh J."/>
            <person name="Laine P.K."/>
            <person name="Zeng Z."/>
            <person name="Alatalo E."/>
            <person name="Sullivan J.T."/>
            <person name="Young J.P."/>
            <person name="Thomas-Oates J."/>
            <person name="Paulin L."/>
            <person name="Lindstrom K."/>
        </authorList>
    </citation>
    <scope>NUCLEOTIDE SEQUENCE [LARGE SCALE GENOMIC DNA]</scope>
    <source>
        <strain evidence="4">HAMBI 1141</strain>
    </source>
</reference>
<feature type="compositionally biased region" description="Acidic residues" evidence="1">
    <location>
        <begin position="753"/>
        <end position="762"/>
    </location>
</feature>
<dbReference type="SUPFAM" id="SSF53098">
    <property type="entry name" value="Ribonuclease H-like"/>
    <property type="match status" value="1"/>
</dbReference>
<dbReference type="InterPro" id="IPR036397">
    <property type="entry name" value="RNaseH_sf"/>
</dbReference>
<dbReference type="Gene3D" id="3.30.420.10">
    <property type="entry name" value="Ribonuclease H-like superfamily/Ribonuclease H"/>
    <property type="match status" value="1"/>
</dbReference>
<organism evidence="3 4">
    <name type="scientific">Neorhizobium galegae bv. officinalis bv. officinalis str. HAMBI 1141</name>
    <dbReference type="NCBI Taxonomy" id="1028801"/>
    <lineage>
        <taxon>Bacteria</taxon>
        <taxon>Pseudomonadati</taxon>
        <taxon>Pseudomonadota</taxon>
        <taxon>Alphaproteobacteria</taxon>
        <taxon>Hyphomicrobiales</taxon>
        <taxon>Rhizobiaceae</taxon>
        <taxon>Rhizobium/Agrobacterium group</taxon>
        <taxon>Neorhizobium</taxon>
    </lineage>
</organism>
<evidence type="ECO:0000313" key="4">
    <source>
        <dbReference type="Proteomes" id="UP000028186"/>
    </source>
</evidence>
<dbReference type="HOGENOM" id="CLU_365947_0_0_5"/>
<accession>A0A068T705</accession>
<evidence type="ECO:0000256" key="1">
    <source>
        <dbReference type="SAM" id="MobiDB-lite"/>
    </source>
</evidence>
<dbReference type="KEGG" id="ngl:RG1141_CH14860"/>
<dbReference type="InterPro" id="IPR012337">
    <property type="entry name" value="RNaseH-like_sf"/>
</dbReference>
<feature type="compositionally biased region" description="Basic and acidic residues" evidence="1">
    <location>
        <begin position="706"/>
        <end position="718"/>
    </location>
</feature>
<gene>
    <name evidence="3" type="ORF">RG1141_CH14860</name>
</gene>
<dbReference type="Proteomes" id="UP000028186">
    <property type="component" value="Chromosome I"/>
</dbReference>
<dbReference type="GO" id="GO:0015074">
    <property type="term" value="P:DNA integration"/>
    <property type="evidence" value="ECO:0007669"/>
    <property type="project" value="InterPro"/>
</dbReference>
<dbReference type="RefSeq" id="WP_038542513.1">
    <property type="nucleotide sequence ID" value="NZ_HG938355.1"/>
</dbReference>
<feature type="domain" description="Integrase catalytic" evidence="2">
    <location>
        <begin position="297"/>
        <end position="500"/>
    </location>
</feature>
<name>A0A068T705_NEOGA</name>
<dbReference type="Pfam" id="PF09299">
    <property type="entry name" value="Mu-transpos_C"/>
    <property type="match status" value="1"/>
</dbReference>
<dbReference type="PROSITE" id="PS50994">
    <property type="entry name" value="INTEGRASE"/>
    <property type="match status" value="1"/>
</dbReference>
<sequence length="762" mass="86239">MSIASEKFETLLAKATAILSPRDFALPETPVVQYNTQLPGIAMGERIALYLADKRTFSVYEFKGWQNSGPGMPKTMLFHEFQYATPFPMTAHQYFWLVGQGRALNFSLKPDAGQPQNSLNLTISQRERAHRALEFIDEYFKIVDELYRGKETTAALRVAKKTVSERRQEDPPSDATMYRWIKKSRRRTDDRIAAMAPRRNPGNTLKRKSARFYEALREALIIALSDPEGTYLTIKAAMENLTAEGAEFHDVAAECRKCSDRHYQRILADADPYSKIYLRQGPDAAARLTSARMRLALPDHPLDVVDIDYTTLDVFVFDPTSRFAFGRPNILVFRDRHSGIVLGFYITFGAPSITSFIAGLKHAVFPKDPATLPEGVSWPWFGIPFRIGVDNDMHLIGKDIANAARELGFTLIEYRPGHPWEKGATERLFSILNKQLIHRLPGSTAGSPEERDEFDDEKEKAVPQLRLDELHGFLAHYFAEVHNRSLRAGLGPLITLEDYPCDRWDRGIIGSPTRPPINPDVFTRIVGYTDGVTVQRDGIRLDYLHYWSPELHALKQHPKHRDGKGKHKGTIYQVTRDPNDVGWLYVNDPYRNVVIKLPVIDRDAKYASGLTLFEHQKAIKHHKATIGKVTDSKGLMKARRDLELRMAEFHKRHRKYEPAKALAKFIRSDAAKARLSRIVELTPDEAVDTHIDYFSPEVATPAAKVSDNRRSRLPEPKEVPSMSATGDTATGGEEPVERAPPDIEPDLGQGDDRDPDFDANGF</sequence>
<dbReference type="GO" id="GO:0003676">
    <property type="term" value="F:nucleic acid binding"/>
    <property type="evidence" value="ECO:0007669"/>
    <property type="project" value="InterPro"/>
</dbReference>
<feature type="region of interest" description="Disordered" evidence="1">
    <location>
        <begin position="702"/>
        <end position="762"/>
    </location>
</feature>
<dbReference type="EMBL" id="HG938355">
    <property type="protein sequence ID" value="CDN53829.1"/>
    <property type="molecule type" value="Genomic_DNA"/>
</dbReference>
<evidence type="ECO:0000259" key="2">
    <source>
        <dbReference type="PROSITE" id="PS50994"/>
    </source>
</evidence>
<evidence type="ECO:0000313" key="3">
    <source>
        <dbReference type="EMBL" id="CDN53829.1"/>
    </source>
</evidence>
<protein>
    <submittedName>
        <fullName evidence="3">Transposition protein B</fullName>
    </submittedName>
</protein>